<dbReference type="Gene3D" id="3.40.50.1100">
    <property type="match status" value="2"/>
</dbReference>
<dbReference type="AlphaFoldDB" id="A0AAE9YNA6"/>
<evidence type="ECO:0000256" key="5">
    <source>
        <dbReference type="PIRSR" id="PIRSR006278-2"/>
    </source>
</evidence>
<reference evidence="7 8" key="2">
    <citation type="journal article" date="2022" name="Mar. Drugs">
        <title>Bioassay-Guided Fractionation Leads to the Detection of Cholic Acid Generated by the Rare Thalassomonas sp.</title>
        <authorList>
            <person name="Pheiffer F."/>
            <person name="Schneider Y.K."/>
            <person name="Hansen E.H."/>
            <person name="Andersen J.H."/>
            <person name="Isaksson J."/>
            <person name="Busche T."/>
            <person name="R C."/>
            <person name="Kalinowski J."/>
            <person name="Zyl L.V."/>
            <person name="Trindade M."/>
        </authorList>
    </citation>
    <scope>NUCLEOTIDE SEQUENCE [LARGE SCALE GENOMIC DNA]</scope>
    <source>
        <strain evidence="7 8">A5K-106</strain>
    </source>
</reference>
<evidence type="ECO:0000259" key="6">
    <source>
        <dbReference type="Pfam" id="PF00291"/>
    </source>
</evidence>
<dbReference type="EMBL" id="CP059735">
    <property type="protein sequence ID" value="WDD98195.1"/>
    <property type="molecule type" value="Genomic_DNA"/>
</dbReference>
<feature type="domain" description="Tryptophan synthase beta chain-like PALP" evidence="6">
    <location>
        <begin position="14"/>
        <end position="286"/>
    </location>
</feature>
<dbReference type="InterPro" id="IPR027278">
    <property type="entry name" value="ACCD_DCysDesulf"/>
</dbReference>
<evidence type="ECO:0000256" key="2">
    <source>
        <dbReference type="ARBA" id="ARBA00008639"/>
    </source>
</evidence>
<name>A0AAE9YNA6_9GAMM</name>
<protein>
    <submittedName>
        <fullName evidence="7">Pyridoxal-phosphate dependent enzyme</fullName>
    </submittedName>
</protein>
<dbReference type="PANTHER" id="PTHR43780">
    <property type="entry name" value="1-AMINOCYCLOPROPANE-1-CARBOXYLATE DEAMINASE-RELATED"/>
    <property type="match status" value="1"/>
</dbReference>
<evidence type="ECO:0000313" key="8">
    <source>
        <dbReference type="Proteomes" id="UP000032568"/>
    </source>
</evidence>
<dbReference type="Pfam" id="PF00291">
    <property type="entry name" value="PALP"/>
    <property type="match status" value="1"/>
</dbReference>
<gene>
    <name evidence="7" type="ORF">SG35_023410</name>
</gene>
<keyword evidence="8" id="KW-1185">Reference proteome</keyword>
<feature type="modified residue" description="N6-(pyridoxal phosphate)lysine" evidence="5">
    <location>
        <position position="38"/>
    </location>
</feature>
<reference evidence="7 8" key="1">
    <citation type="journal article" date="2015" name="Genome Announc.">
        <title>Draft Genome Sequences of Marine Isolates of Thalassomonas viridans and Thalassomonas actiniarum.</title>
        <authorList>
            <person name="Olonade I."/>
            <person name="van Zyl L.J."/>
            <person name="Trindade M."/>
        </authorList>
    </citation>
    <scope>NUCLEOTIDE SEQUENCE [LARGE SCALE GENOMIC DNA]</scope>
    <source>
        <strain evidence="7 8">A5K-106</strain>
    </source>
</reference>
<dbReference type="InterPro" id="IPR036052">
    <property type="entry name" value="TrpB-like_PALP_sf"/>
</dbReference>
<dbReference type="GO" id="GO:0019148">
    <property type="term" value="F:D-cysteine desulfhydrase activity"/>
    <property type="evidence" value="ECO:0007669"/>
    <property type="project" value="TreeGrafter"/>
</dbReference>
<keyword evidence="3 5" id="KW-0663">Pyridoxal phosphate</keyword>
<dbReference type="PIRSF" id="PIRSF006278">
    <property type="entry name" value="ACCD_DCysDesulf"/>
    <property type="match status" value="1"/>
</dbReference>
<evidence type="ECO:0000256" key="3">
    <source>
        <dbReference type="ARBA" id="ARBA00022898"/>
    </source>
</evidence>
<evidence type="ECO:0000256" key="1">
    <source>
        <dbReference type="ARBA" id="ARBA00001933"/>
    </source>
</evidence>
<dbReference type="KEGG" id="tact:SG35_023410"/>
<sequence length="314" mass="35160">MQTHSPLQTIQHPLFAKHKLEVKIKRDDLIHPIISGNKWRKLKYNLSFAKEQGFKGALSFGGSYSNHIHALAFACYQQQLPCRGIIRGESQYAANCTLSQAQSWGMELTFVDRQTYRLRHDQAYLQELQALYPDYYIIPEGGSNELALPGVGEVIMELNEQTDFDTLMAPVGSGGTLAGLIAADNNQHQLLGVAVLKQQDYLIQEVKQLLGSNAGQHHHWQILNTFHRGGYARFSEDDCQRILAFNRQTGITFEPVYSGKMLLALLDLIEQEYFPPGHKIILLHTGGLQGLGGLSERGLIKGKDWSVPAFKADT</sequence>
<comment type="similarity">
    <text evidence="2">Belongs to the ACC deaminase/D-cysteine desulfhydrase family.</text>
</comment>
<proteinExistence type="inferred from homology"/>
<dbReference type="InterPro" id="IPR001926">
    <property type="entry name" value="TrpB-like_PALP"/>
</dbReference>
<dbReference type="SUPFAM" id="SSF53686">
    <property type="entry name" value="Tryptophan synthase beta subunit-like PLP-dependent enzymes"/>
    <property type="match status" value="1"/>
</dbReference>
<feature type="active site" description="Nucleophile" evidence="4">
    <location>
        <position position="65"/>
    </location>
</feature>
<dbReference type="Proteomes" id="UP000032568">
    <property type="component" value="Chromosome"/>
</dbReference>
<organism evidence="7 8">
    <name type="scientific">Thalassomonas actiniarum</name>
    <dbReference type="NCBI Taxonomy" id="485447"/>
    <lineage>
        <taxon>Bacteria</taxon>
        <taxon>Pseudomonadati</taxon>
        <taxon>Pseudomonadota</taxon>
        <taxon>Gammaproteobacteria</taxon>
        <taxon>Alteromonadales</taxon>
        <taxon>Colwelliaceae</taxon>
        <taxon>Thalassomonas</taxon>
    </lineage>
</organism>
<comment type="cofactor">
    <cofactor evidence="1">
        <name>pyridoxal 5'-phosphate</name>
        <dbReference type="ChEBI" id="CHEBI:597326"/>
    </cofactor>
</comment>
<dbReference type="PANTHER" id="PTHR43780:SF2">
    <property type="entry name" value="1-AMINOCYCLOPROPANE-1-CARBOXYLATE DEAMINASE-RELATED"/>
    <property type="match status" value="1"/>
</dbReference>
<evidence type="ECO:0000256" key="4">
    <source>
        <dbReference type="PIRSR" id="PIRSR006278-1"/>
    </source>
</evidence>
<evidence type="ECO:0000313" key="7">
    <source>
        <dbReference type="EMBL" id="WDD98195.1"/>
    </source>
</evidence>
<accession>A0AAE9YNA6</accession>
<dbReference type="RefSeq" id="WP_044830530.1">
    <property type="nucleotide sequence ID" value="NZ_CP059735.1"/>
</dbReference>